<dbReference type="OrthoDB" id="4123258at2"/>
<evidence type="ECO:0000259" key="1">
    <source>
        <dbReference type="Pfam" id="PF02342"/>
    </source>
</evidence>
<evidence type="ECO:0000313" key="3">
    <source>
        <dbReference type="Proteomes" id="UP000234950"/>
    </source>
</evidence>
<feature type="domain" description="TerD" evidence="1">
    <location>
        <begin position="1"/>
        <end position="203"/>
    </location>
</feature>
<keyword evidence="3" id="KW-1185">Reference proteome</keyword>
<dbReference type="CDD" id="cd06974">
    <property type="entry name" value="TerD_like"/>
    <property type="match status" value="1"/>
</dbReference>
<dbReference type="PANTHER" id="PTHR32097">
    <property type="entry name" value="CAMP-BINDING PROTEIN 1-RELATED"/>
    <property type="match status" value="1"/>
</dbReference>
<reference evidence="2 3" key="1">
    <citation type="submission" date="2017-11" db="EMBL/GenBank/DDBJ databases">
        <title>Comparitive Functional Genomics of Dry Heat Resistant strains isolated from the Viking Spacecraft.</title>
        <authorList>
            <person name="Seuylemezian A."/>
            <person name="Cooper K."/>
            <person name="Vaishampayan P."/>
        </authorList>
    </citation>
    <scope>NUCLEOTIDE SEQUENCE [LARGE SCALE GENOMIC DNA]</scope>
    <source>
        <strain evidence="2 3">V32-6</strain>
    </source>
</reference>
<dbReference type="AlphaFoldDB" id="A0A2N5HDD4"/>
<dbReference type="Gene3D" id="2.60.60.30">
    <property type="entry name" value="sav2460 like domains"/>
    <property type="match status" value="1"/>
</dbReference>
<proteinExistence type="predicted"/>
<evidence type="ECO:0000313" key="2">
    <source>
        <dbReference type="EMBL" id="PLS03518.1"/>
    </source>
</evidence>
<gene>
    <name evidence="2" type="ORF">CVD27_14115</name>
</gene>
<sequence length="204" mass="21928">MAINLQKGQRVDLTKGNPGLTKIMVGLGWDPVQSSGGGGLFGGLFGGGASNANVDCDASVIMLGANDKLQNNKDVIYFGNLRSNDGSVQHSGDNLTGDGDGDDEQIMIDLSRVPANIQKLVFVVNIYDCVKRKQHFGMIKNAFIRVVNPNSNQELLHYNLTDNYSGLTCLVTGEIYRHGNEWKFAAIGSGTNAANLSEVVRSYS</sequence>
<dbReference type="InterPro" id="IPR051324">
    <property type="entry name" value="Stress/Tellurium_Resist"/>
</dbReference>
<dbReference type="EMBL" id="PGVE01000053">
    <property type="protein sequence ID" value="PLS03518.1"/>
    <property type="molecule type" value="Genomic_DNA"/>
</dbReference>
<name>A0A2N5HDD4_9BACI</name>
<dbReference type="Proteomes" id="UP000234950">
    <property type="component" value="Unassembled WGS sequence"/>
</dbReference>
<protein>
    <submittedName>
        <fullName evidence="2">Stress protein</fullName>
    </submittedName>
</protein>
<dbReference type="Pfam" id="PF02342">
    <property type="entry name" value="TerD"/>
    <property type="match status" value="1"/>
</dbReference>
<organism evidence="2 3">
    <name type="scientific">Neobacillus cucumis</name>
    <dbReference type="NCBI Taxonomy" id="1740721"/>
    <lineage>
        <taxon>Bacteria</taxon>
        <taxon>Bacillati</taxon>
        <taxon>Bacillota</taxon>
        <taxon>Bacilli</taxon>
        <taxon>Bacillales</taxon>
        <taxon>Bacillaceae</taxon>
        <taxon>Neobacillus</taxon>
    </lineage>
</organism>
<dbReference type="InterPro" id="IPR003325">
    <property type="entry name" value="TerD"/>
</dbReference>
<comment type="caution">
    <text evidence="2">The sequence shown here is derived from an EMBL/GenBank/DDBJ whole genome shotgun (WGS) entry which is preliminary data.</text>
</comment>
<accession>A0A2N5HDD4</accession>
<dbReference type="RefSeq" id="WP_101648548.1">
    <property type="nucleotide sequence ID" value="NZ_PGVE01000053.1"/>
</dbReference>
<dbReference type="PANTHER" id="PTHR32097:SF15">
    <property type="entry name" value="STRESS RESPONSE PROTEIN SCP2"/>
    <property type="match status" value="1"/>
</dbReference>